<name>A0ABY6Q244_9ACTN</name>
<organism evidence="1 2">
    <name type="scientific">Streptomyces drozdowiczii</name>
    <dbReference type="NCBI Taxonomy" id="202862"/>
    <lineage>
        <taxon>Bacteria</taxon>
        <taxon>Bacillati</taxon>
        <taxon>Actinomycetota</taxon>
        <taxon>Actinomycetes</taxon>
        <taxon>Kitasatosporales</taxon>
        <taxon>Streptomycetaceae</taxon>
        <taxon>Streptomyces</taxon>
    </lineage>
</organism>
<dbReference type="RefSeq" id="WP_265547184.1">
    <property type="nucleotide sequence ID" value="NZ_CP098740.1"/>
</dbReference>
<sequence length="283" mass="30521">MPSSAVPSPAVLDAFGVKGAAVPLAGGQGRSVRVGGFVFKPAEGTDDEVEWAASLFEQLASGHGFRVPLPLRAADGRSVVDGWTAGEFLTGQSGPEGHWTGVLDAGRAFHEALRGVPRPEFLGQHSHPWAVADRVAWGEQGIDVIDDLAVPFSHLLELRRPLAQDSAQLIHGDLTGNVLFAPDQAPVVIDFSPYWRPPMFAEAIVVADGLLWFDLPPDLLTARGDHPDWPQMLIRALIFRLVAHSESAGPPGRAQPGEAERHARAAEVVVRRLAPFSQGFRRW</sequence>
<evidence type="ECO:0000313" key="1">
    <source>
        <dbReference type="EMBL" id="UZK58497.1"/>
    </source>
</evidence>
<dbReference type="SUPFAM" id="SSF56112">
    <property type="entry name" value="Protein kinase-like (PK-like)"/>
    <property type="match status" value="1"/>
</dbReference>
<dbReference type="InterPro" id="IPR011009">
    <property type="entry name" value="Kinase-like_dom_sf"/>
</dbReference>
<proteinExistence type="predicted"/>
<keyword evidence="2" id="KW-1185">Reference proteome</keyword>
<gene>
    <name evidence="1" type="ORF">NEH16_13650</name>
</gene>
<evidence type="ECO:0000313" key="2">
    <source>
        <dbReference type="Proteomes" id="UP001164963"/>
    </source>
</evidence>
<reference evidence="1" key="1">
    <citation type="journal article" date="2022" name="Front. Microbiol.">
        <title>Mirubactin C rescues the lethal effect of cell wall biosynthesis mutations in Bacillus subtilis.</title>
        <authorList>
            <person name="Kepplinger B."/>
            <person name="Wen X."/>
            <person name="Tyler A.R."/>
            <person name="Kim B.Y."/>
            <person name="Brown J."/>
            <person name="Banks P."/>
            <person name="Dashti Y."/>
            <person name="Mackenzie E.S."/>
            <person name="Wills C."/>
            <person name="Kawai Y."/>
            <person name="Waldron K.J."/>
            <person name="Allenby N.E.E."/>
            <person name="Wu L.J."/>
            <person name="Hall M.J."/>
            <person name="Errington J."/>
        </authorList>
    </citation>
    <scope>NUCLEOTIDE SEQUENCE</scope>
    <source>
        <strain evidence="1">MDA8-470</strain>
    </source>
</reference>
<protein>
    <submittedName>
        <fullName evidence="1">Aminoglycoside phosphotransferase</fullName>
    </submittedName>
</protein>
<dbReference type="EMBL" id="CP098740">
    <property type="protein sequence ID" value="UZK58497.1"/>
    <property type="molecule type" value="Genomic_DNA"/>
</dbReference>
<dbReference type="Proteomes" id="UP001164963">
    <property type="component" value="Chromosome"/>
</dbReference>
<accession>A0ABY6Q244</accession>